<comment type="caution">
    <text evidence="1">The sequence shown here is derived from an EMBL/GenBank/DDBJ whole genome shotgun (WGS) entry which is preliminary data.</text>
</comment>
<gene>
    <name evidence="1" type="ORF">G7034_08675</name>
</gene>
<dbReference type="RefSeq" id="WP_166400573.1">
    <property type="nucleotide sequence ID" value="NZ_JAANAS010000061.1"/>
</dbReference>
<reference evidence="1" key="1">
    <citation type="submission" date="2020-03" db="EMBL/GenBank/DDBJ databases">
        <title>Psychroflexus Maritimus sp. nov., isolate from marine sediment.</title>
        <authorList>
            <person name="Zhong Y.-L."/>
        </authorList>
    </citation>
    <scope>NUCLEOTIDE SEQUENCE</scope>
    <source>
        <strain evidence="1">C1</strain>
    </source>
</reference>
<name>A0A967ADN4_9FLAO</name>
<organism evidence="1 2">
    <name type="scientific">Psychroflexus maritimus</name>
    <dbReference type="NCBI Taxonomy" id="2714865"/>
    <lineage>
        <taxon>Bacteria</taxon>
        <taxon>Pseudomonadati</taxon>
        <taxon>Bacteroidota</taxon>
        <taxon>Flavobacteriia</taxon>
        <taxon>Flavobacteriales</taxon>
        <taxon>Flavobacteriaceae</taxon>
        <taxon>Psychroflexus</taxon>
    </lineage>
</organism>
<keyword evidence="2" id="KW-1185">Reference proteome</keyword>
<dbReference type="EMBL" id="JAANAS010000061">
    <property type="protein sequence ID" value="NGZ90327.1"/>
    <property type="molecule type" value="Genomic_DNA"/>
</dbReference>
<sequence>MKDIFKQISVIVFVLALFTSCNDYNDSDFSPRDLESGWIEFPQDVGYAFSNFADQNLDGDDLIQIPVLQEVSTNRNGYSYTYSVELMEGNVTIDEGQKTVEVPANTLESSIPFKIDKSIQDDYSVKFTLLSVDSDKISVGVEGEDYEVINESKEFTLTVKNLIGSYTGDVFLDGSLVSQFTKDITEEDIENRSISFISLWGTDLPVAYPGNLVYVSGNAALTTQIDAESSDLSLTQPEGEEEEPVRVFPGGSGFIDGETQVIEYTLEQNAFTSTSEPLDVILTPID</sequence>
<accession>A0A967ADN4</accession>
<evidence type="ECO:0000313" key="1">
    <source>
        <dbReference type="EMBL" id="NGZ90327.1"/>
    </source>
</evidence>
<protein>
    <submittedName>
        <fullName evidence="1">Uncharacterized protein</fullName>
    </submittedName>
</protein>
<dbReference type="PROSITE" id="PS51257">
    <property type="entry name" value="PROKAR_LIPOPROTEIN"/>
    <property type="match status" value="1"/>
</dbReference>
<evidence type="ECO:0000313" key="2">
    <source>
        <dbReference type="Proteomes" id="UP000643701"/>
    </source>
</evidence>
<dbReference type="AlphaFoldDB" id="A0A967ADN4"/>
<dbReference type="Proteomes" id="UP000643701">
    <property type="component" value="Unassembled WGS sequence"/>
</dbReference>
<proteinExistence type="predicted"/>